<evidence type="ECO:0000259" key="10">
    <source>
        <dbReference type="PROSITE" id="PS50991"/>
    </source>
</evidence>
<dbReference type="PANTHER" id="PTHR10277">
    <property type="entry name" value="HOMOCITRATE SYNTHASE-RELATED"/>
    <property type="match status" value="1"/>
</dbReference>
<dbReference type="GO" id="GO:0003852">
    <property type="term" value="F:2-isopropylmalate synthase activity"/>
    <property type="evidence" value="ECO:0007669"/>
    <property type="project" value="UniProtKB-EC"/>
</dbReference>
<dbReference type="PROSITE" id="PS00815">
    <property type="entry name" value="AIPM_HOMOCIT_SYNTH_1"/>
    <property type="match status" value="1"/>
</dbReference>
<evidence type="ECO:0000256" key="8">
    <source>
        <dbReference type="ARBA" id="ARBA00023304"/>
    </source>
</evidence>
<reference evidence="11 12" key="1">
    <citation type="submission" date="2017-09" db="EMBL/GenBank/DDBJ databases">
        <title>Depth-based differentiation of microbial function through sediment-hosted aquifers and enrichment of novel symbionts in the deep terrestrial subsurface.</title>
        <authorList>
            <person name="Probst A.J."/>
            <person name="Ladd B."/>
            <person name="Jarett J.K."/>
            <person name="Geller-Mcgrath D.E."/>
            <person name="Sieber C.M."/>
            <person name="Emerson J.B."/>
            <person name="Anantharaman K."/>
            <person name="Thomas B.C."/>
            <person name="Malmstrom R."/>
            <person name="Stieglmeier M."/>
            <person name="Klingl A."/>
            <person name="Woyke T."/>
            <person name="Ryan C.M."/>
            <person name="Banfield J.F."/>
        </authorList>
    </citation>
    <scope>NUCLEOTIDE SEQUENCE [LARGE SCALE GENOMIC DNA]</scope>
    <source>
        <strain evidence="11">CG10_big_fil_rev_8_21_14_0_10_42_12</strain>
    </source>
</reference>
<evidence type="ECO:0000313" key="11">
    <source>
        <dbReference type="EMBL" id="PIR38929.1"/>
    </source>
</evidence>
<dbReference type="PROSITE" id="PS00816">
    <property type="entry name" value="AIPM_HOMOCIT_SYNTH_2"/>
    <property type="match status" value="1"/>
</dbReference>
<dbReference type="Proteomes" id="UP000231333">
    <property type="component" value="Unassembled WGS sequence"/>
</dbReference>
<evidence type="ECO:0000256" key="2">
    <source>
        <dbReference type="ARBA" id="ARBA00009396"/>
    </source>
</evidence>
<proteinExistence type="inferred from homology"/>
<evidence type="ECO:0000256" key="7">
    <source>
        <dbReference type="ARBA" id="ARBA00023211"/>
    </source>
</evidence>
<dbReference type="EMBL" id="PCXL01000004">
    <property type="protein sequence ID" value="PIR38929.1"/>
    <property type="molecule type" value="Genomic_DNA"/>
</dbReference>
<dbReference type="InterPro" id="IPR050073">
    <property type="entry name" value="2-IPM_HCS-like"/>
</dbReference>
<keyword evidence="7" id="KW-0464">Manganese</keyword>
<evidence type="ECO:0000256" key="9">
    <source>
        <dbReference type="RuleBase" id="RU003523"/>
    </source>
</evidence>
<dbReference type="Gene3D" id="3.20.20.70">
    <property type="entry name" value="Aldolase class I"/>
    <property type="match status" value="1"/>
</dbReference>
<keyword evidence="8" id="KW-0100">Branched-chain amino acid biosynthesis</keyword>
<dbReference type="InterPro" id="IPR002034">
    <property type="entry name" value="AIPM/Hcit_synth_CS"/>
</dbReference>
<organism evidence="11 12">
    <name type="scientific">Candidatus Zambryskibacteria bacterium CG10_big_fil_rev_8_21_14_0_10_42_12</name>
    <dbReference type="NCBI Taxonomy" id="1975115"/>
    <lineage>
        <taxon>Bacteria</taxon>
        <taxon>Candidatus Zambryskiibacteriota</taxon>
    </lineage>
</organism>
<dbReference type="Pfam" id="PF22617">
    <property type="entry name" value="HCS_D2"/>
    <property type="match status" value="1"/>
</dbReference>
<accession>A0A2H0QXD9</accession>
<sequence length="334" mass="37721">MKIIEFCDTTLRDGEQAPGNTMKPKDKLLIAKKLENIGVNVIEAGFPASSKEDFEAIKLISSHLKKATVCSFARCVEKDIDIANESTKGAKNRMLMIFYAISDIHLKNKYNTNRKDAMEKIKNSIRYSKQYFKRIKFGLEDATRADPKYLHQVINLLLNEGVDTIALGDTTGWITPLETFKLVKNVVYQVNGKVKISIHCHNDLGMATANTLSAIMAGVDEVDTTVNGIGERAGNTPFEEIVVSLVVRKDIFKRKINIKLNALMPLSELVYKIINRTPSHEKPIVGVNAFRHESGVHIDGIKKDPSTYEIFNPKKNWTQARIFIWKTFKQEMTC</sequence>
<comment type="pathway">
    <text evidence="1">Amino-acid biosynthesis; L-leucine biosynthesis; L-leucine from 3-methyl-2-oxobutanoate: step 1/4.</text>
</comment>
<keyword evidence="6 9" id="KW-0808">Transferase</keyword>
<dbReference type="PROSITE" id="PS50991">
    <property type="entry name" value="PYR_CT"/>
    <property type="match status" value="1"/>
</dbReference>
<evidence type="ECO:0000256" key="4">
    <source>
        <dbReference type="ARBA" id="ARBA00022430"/>
    </source>
</evidence>
<dbReference type="CDD" id="cd07940">
    <property type="entry name" value="DRE_TIM_IPMS"/>
    <property type="match status" value="1"/>
</dbReference>
<gene>
    <name evidence="11" type="ORF">COV34_00135</name>
</gene>
<evidence type="ECO:0000256" key="6">
    <source>
        <dbReference type="ARBA" id="ARBA00022679"/>
    </source>
</evidence>
<dbReference type="SUPFAM" id="SSF51569">
    <property type="entry name" value="Aldolase"/>
    <property type="match status" value="1"/>
</dbReference>
<name>A0A2H0QXD9_9BACT</name>
<keyword evidence="5" id="KW-0028">Amino-acid biosynthesis</keyword>
<keyword evidence="4" id="KW-0432">Leucine biosynthesis</keyword>
<protein>
    <recommendedName>
        <fullName evidence="3">2-isopropylmalate synthase</fullName>
        <ecNumber evidence="3">2.3.3.13</ecNumber>
    </recommendedName>
</protein>
<dbReference type="InterPro" id="IPR013785">
    <property type="entry name" value="Aldolase_TIM"/>
</dbReference>
<evidence type="ECO:0000256" key="5">
    <source>
        <dbReference type="ARBA" id="ARBA00022605"/>
    </source>
</evidence>
<comment type="caution">
    <text evidence="11">The sequence shown here is derived from an EMBL/GenBank/DDBJ whole genome shotgun (WGS) entry which is preliminary data.</text>
</comment>
<evidence type="ECO:0000256" key="1">
    <source>
        <dbReference type="ARBA" id="ARBA00004689"/>
    </source>
</evidence>
<dbReference type="PANTHER" id="PTHR10277:SF9">
    <property type="entry name" value="2-ISOPROPYLMALATE SYNTHASE 1, CHLOROPLASTIC-RELATED"/>
    <property type="match status" value="1"/>
</dbReference>
<dbReference type="InterPro" id="IPR000891">
    <property type="entry name" value="PYR_CT"/>
</dbReference>
<dbReference type="Pfam" id="PF00682">
    <property type="entry name" value="HMGL-like"/>
    <property type="match status" value="1"/>
</dbReference>
<dbReference type="InterPro" id="IPR054691">
    <property type="entry name" value="LeuA/HCS_post-cat"/>
</dbReference>
<comment type="similarity">
    <text evidence="2">Belongs to the alpha-IPM synthase/homocitrate synthase family. LeuA type 1 subfamily.</text>
</comment>
<feature type="domain" description="Pyruvate carboxyltransferase" evidence="10">
    <location>
        <begin position="4"/>
        <end position="264"/>
    </location>
</feature>
<evidence type="ECO:0000313" key="12">
    <source>
        <dbReference type="Proteomes" id="UP000231333"/>
    </source>
</evidence>
<dbReference type="GO" id="GO:0009098">
    <property type="term" value="P:L-leucine biosynthetic process"/>
    <property type="evidence" value="ECO:0007669"/>
    <property type="project" value="UniProtKB-KW"/>
</dbReference>
<evidence type="ECO:0000256" key="3">
    <source>
        <dbReference type="ARBA" id="ARBA00012973"/>
    </source>
</evidence>
<dbReference type="EC" id="2.3.3.13" evidence="3"/>
<dbReference type="FunFam" id="3.20.20.70:FF:000010">
    <property type="entry name" value="2-isopropylmalate synthase"/>
    <property type="match status" value="1"/>
</dbReference>
<dbReference type="AlphaFoldDB" id="A0A2H0QXD9"/>